<dbReference type="PANTHER" id="PTHR43170:SF5">
    <property type="entry name" value="GMP REDUCTASE"/>
    <property type="match status" value="1"/>
</dbReference>
<feature type="domain" description="IMP dehydrogenase/GMP reductase" evidence="11">
    <location>
        <begin position="9"/>
        <end position="372"/>
    </location>
</feature>
<dbReference type="NCBIfam" id="TIGR01305">
    <property type="entry name" value="GMP_reduct_1"/>
    <property type="match status" value="1"/>
</dbReference>
<evidence type="ECO:0000256" key="2">
    <source>
        <dbReference type="ARBA" id="ARBA00022857"/>
    </source>
</evidence>
<feature type="binding site" evidence="7 9">
    <location>
        <position position="202"/>
    </location>
    <ligand>
        <name>K(+)</name>
        <dbReference type="ChEBI" id="CHEBI:29103"/>
    </ligand>
</feature>
<evidence type="ECO:0000256" key="8">
    <source>
        <dbReference type="PIRSR" id="PIRSR000235-1"/>
    </source>
</evidence>
<feature type="binding site" evidence="7">
    <location>
        <begin position="235"/>
        <end position="258"/>
    </location>
    <ligand>
        <name>NADP(+)</name>
        <dbReference type="ChEBI" id="CHEBI:58349"/>
    </ligand>
</feature>
<evidence type="ECO:0000256" key="6">
    <source>
        <dbReference type="ARBA" id="ARBA00048616"/>
    </source>
</evidence>
<evidence type="ECO:0000256" key="1">
    <source>
        <dbReference type="ARBA" id="ARBA00022723"/>
    </source>
</evidence>
<evidence type="ECO:0000256" key="5">
    <source>
        <dbReference type="ARBA" id="ARBA00037691"/>
    </source>
</evidence>
<keyword evidence="2 7" id="KW-0521">NADP</keyword>
<comment type="catalytic activity">
    <reaction evidence="6 7 10">
        <text>IMP + NH4(+) + NADP(+) = GMP + NADPH + 2 H(+)</text>
        <dbReference type="Rhea" id="RHEA:17185"/>
        <dbReference type="ChEBI" id="CHEBI:15378"/>
        <dbReference type="ChEBI" id="CHEBI:28938"/>
        <dbReference type="ChEBI" id="CHEBI:57783"/>
        <dbReference type="ChEBI" id="CHEBI:58053"/>
        <dbReference type="ChEBI" id="CHEBI:58115"/>
        <dbReference type="ChEBI" id="CHEBI:58349"/>
        <dbReference type="EC" id="1.7.1.7"/>
    </reaction>
</comment>
<dbReference type="OrthoDB" id="9805398at2"/>
<keyword evidence="13" id="KW-1185">Reference proteome</keyword>
<dbReference type="GO" id="GO:1902560">
    <property type="term" value="C:GMP reductase complex"/>
    <property type="evidence" value="ECO:0007669"/>
    <property type="project" value="InterPro"/>
</dbReference>
<reference evidence="12 13" key="1">
    <citation type="submission" date="2016-07" db="EMBL/GenBank/DDBJ databases">
        <authorList>
            <person name="Lefevre C.T."/>
        </authorList>
    </citation>
    <scope>NUCLEOTIDE SEQUENCE [LARGE SCALE GENOMIC DNA]</scope>
    <source>
        <strain evidence="12">PR1</strain>
    </source>
</reference>
<dbReference type="GO" id="GO:0003920">
    <property type="term" value="F:GMP reductase activity"/>
    <property type="evidence" value="ECO:0007669"/>
    <property type="project" value="UniProtKB-UniRule"/>
</dbReference>
<comment type="subunit">
    <text evidence="7">Homotetramer.</text>
</comment>
<dbReference type="Proteomes" id="UP000231658">
    <property type="component" value="Unassembled WGS sequence"/>
</dbReference>
<dbReference type="HAMAP" id="MF_00596">
    <property type="entry name" value="GMP_reduct_type1"/>
    <property type="match status" value="1"/>
</dbReference>
<dbReference type="GO" id="GO:0006163">
    <property type="term" value="P:purine nucleotide metabolic process"/>
    <property type="evidence" value="ECO:0007669"/>
    <property type="project" value="UniProtKB-UniRule"/>
</dbReference>
<evidence type="ECO:0000256" key="3">
    <source>
        <dbReference type="ARBA" id="ARBA00022958"/>
    </source>
</evidence>
<comment type="caution">
    <text evidence="7">Lacks conserved residue(s) required for the propagation of feature annotation.</text>
</comment>
<name>A0A1C3RHM7_9PROT</name>
<accession>A0A1C3RHM7</accession>
<protein>
    <recommendedName>
        <fullName evidence="7">GMP reductase</fullName>
        <ecNumber evidence="7">1.7.1.7</ecNumber>
    </recommendedName>
    <alternativeName>
        <fullName evidence="7">Guanosine 5'-monophosphate oxidoreductase</fullName>
        <shortName evidence="7">Guanosine monophosphate reductase</shortName>
    </alternativeName>
</protein>
<feature type="binding site" evidence="7 9">
    <location>
        <position position="200"/>
    </location>
    <ligand>
        <name>K(+)</name>
        <dbReference type="ChEBI" id="CHEBI:29103"/>
    </ligand>
</feature>
<dbReference type="InterPro" id="IPR015875">
    <property type="entry name" value="IMP_DH/GMP_Rdtase_CS"/>
</dbReference>
<dbReference type="InterPro" id="IPR013785">
    <property type="entry name" value="Aldolase_TIM"/>
</dbReference>
<organism evidence="12 13">
    <name type="scientific">Candidatus Terasakiella magnetica</name>
    <dbReference type="NCBI Taxonomy" id="1867952"/>
    <lineage>
        <taxon>Bacteria</taxon>
        <taxon>Pseudomonadati</taxon>
        <taxon>Pseudomonadota</taxon>
        <taxon>Alphaproteobacteria</taxon>
        <taxon>Rhodospirillales</taxon>
        <taxon>Terasakiellaceae</taxon>
        <taxon>Terasakiella</taxon>
    </lineage>
</organism>
<keyword evidence="1 7" id="KW-0479">Metal-binding</keyword>
<dbReference type="CDD" id="cd00381">
    <property type="entry name" value="IMPDH"/>
    <property type="match status" value="1"/>
</dbReference>
<evidence type="ECO:0000313" key="12">
    <source>
        <dbReference type="EMBL" id="SCA56779.1"/>
    </source>
</evidence>
<dbReference type="GO" id="GO:0046872">
    <property type="term" value="F:metal ion binding"/>
    <property type="evidence" value="ECO:0007669"/>
    <property type="project" value="UniProtKB-KW"/>
</dbReference>
<comment type="function">
    <text evidence="5 7 10">Catalyzes the irreversible NADPH-dependent deamination of GMP to IMP. It functions in the conversion of nucleobase, nucleoside and nucleotide derivatives of G to A nucleotides, and in maintaining the intracellular balance of A and G nucleotides.</text>
</comment>
<dbReference type="EMBL" id="FLYE01000023">
    <property type="protein sequence ID" value="SCA56779.1"/>
    <property type="molecule type" value="Genomic_DNA"/>
</dbReference>
<proteinExistence type="inferred from homology"/>
<evidence type="ECO:0000256" key="7">
    <source>
        <dbReference type="HAMAP-Rule" id="MF_00596"/>
    </source>
</evidence>
<dbReference type="NCBIfam" id="NF003470">
    <property type="entry name" value="PRK05096.1"/>
    <property type="match status" value="1"/>
</dbReference>
<evidence type="ECO:0000313" key="13">
    <source>
        <dbReference type="Proteomes" id="UP000231658"/>
    </source>
</evidence>
<evidence type="ECO:0000256" key="10">
    <source>
        <dbReference type="RuleBase" id="RU003929"/>
    </source>
</evidence>
<comment type="similarity">
    <text evidence="7">Belongs to the IMPDH/GMPR family. GuaC type 1 subfamily.</text>
</comment>
<feature type="active site" description="Thioimidate intermediate" evidence="7 8">
    <location>
        <position position="205"/>
    </location>
</feature>
<dbReference type="AlphaFoldDB" id="A0A1C3RHM7"/>
<keyword evidence="4 7" id="KW-0560">Oxidoreductase</keyword>
<dbReference type="PIRSF" id="PIRSF000235">
    <property type="entry name" value="GMP_reductase"/>
    <property type="match status" value="1"/>
</dbReference>
<dbReference type="STRING" id="1867952.MTBPR1_30149"/>
<dbReference type="RefSeq" id="WP_069189034.1">
    <property type="nucleotide sequence ID" value="NZ_FLYE01000023.1"/>
</dbReference>
<keyword evidence="3 7" id="KW-0630">Potassium</keyword>
<dbReference type="SMART" id="SM01240">
    <property type="entry name" value="IMPDH"/>
    <property type="match status" value="1"/>
</dbReference>
<dbReference type="Pfam" id="PF00478">
    <property type="entry name" value="IMPDH"/>
    <property type="match status" value="1"/>
</dbReference>
<dbReference type="Gene3D" id="3.20.20.70">
    <property type="entry name" value="Aldolase class I"/>
    <property type="match status" value="1"/>
</dbReference>
<evidence type="ECO:0000256" key="4">
    <source>
        <dbReference type="ARBA" id="ARBA00023002"/>
    </source>
</evidence>
<evidence type="ECO:0000256" key="9">
    <source>
        <dbReference type="PIRSR" id="PIRSR000235-3"/>
    </source>
</evidence>
<dbReference type="PROSITE" id="PS00487">
    <property type="entry name" value="IMP_DH_GMP_RED"/>
    <property type="match status" value="1"/>
</dbReference>
<dbReference type="SUPFAM" id="SSF51412">
    <property type="entry name" value="Inosine monophosphate dehydrogenase (IMPDH)"/>
    <property type="match status" value="1"/>
</dbReference>
<dbReference type="InterPro" id="IPR050139">
    <property type="entry name" value="GMP_reductase"/>
</dbReference>
<dbReference type="InterPro" id="IPR001093">
    <property type="entry name" value="IMP_DH_GMPRt"/>
</dbReference>
<sequence length="381" mass="41890">MRIDTEVKLDYKNVLIRPKRSYLHSRSEVDMNREFRFPHAPYVWKGVPIIAANMDTVGTFKMAKVLAEQGAMTALHKFYGLEDYEAFVKAQRSVEAENIPLEPELGLNAWNSTFFSFGITEKDSYKLDAVMKIAQMRPEGEPVFICLDVANGYSERFARIVEKIRKKHANTVIMAGNVVTGEMTEELILSGADIVKVGIGPGSVCTTRKMTGVGFPQLSAVIECADAAHGLKGLVCADGGCTVAGDVAKAFAAGADFVMLGGMLAGHDESEGTVQTRRFLTHELDENDKQVVKEEKYVEFYGMSSDTAMNKHYGGVAKYRASEGKRVEIPYRGPVEGTIMEILGGVRSTCTYVGAQSLKELSKRTTFVMVSQQINEVFGKS</sequence>
<dbReference type="PANTHER" id="PTHR43170">
    <property type="entry name" value="GMP REDUCTASE"/>
    <property type="match status" value="1"/>
</dbReference>
<gene>
    <name evidence="7 12" type="primary">guaC</name>
    <name evidence="12" type="ORF">MTBPR1_30149</name>
</gene>
<evidence type="ECO:0000259" key="11">
    <source>
        <dbReference type="Pfam" id="PF00478"/>
    </source>
</evidence>
<dbReference type="EC" id="1.7.1.7" evidence="7"/>
<dbReference type="InterPro" id="IPR005993">
    <property type="entry name" value="GMPR"/>
</dbReference>